<evidence type="ECO:0000256" key="3">
    <source>
        <dbReference type="SAM" id="Phobius"/>
    </source>
</evidence>
<reference evidence="5 6" key="1">
    <citation type="submission" date="2020-07" db="EMBL/GenBank/DDBJ databases">
        <title>Taxonomic revisions and descriptions of new bacterial species based on genomic comparisons in the high-G+C-content subgroup of the family Alcaligenaceae.</title>
        <authorList>
            <person name="Szabo A."/>
            <person name="Felfoldi T."/>
        </authorList>
    </citation>
    <scope>NUCLEOTIDE SEQUENCE [LARGE SCALE GENOMIC DNA]</scope>
    <source>
        <strain evidence="5 6">LMG 24012</strain>
    </source>
</reference>
<keyword evidence="1" id="KW-0131">Cell cycle</keyword>
<comment type="similarity">
    <text evidence="1">Belongs to the ZipA family.</text>
</comment>
<dbReference type="SUPFAM" id="SSF64383">
    <property type="entry name" value="Cell-division protein ZipA, C-terminal domain"/>
    <property type="match status" value="1"/>
</dbReference>
<gene>
    <name evidence="5" type="ORF">H0A72_20125</name>
</gene>
<evidence type="ECO:0000313" key="5">
    <source>
        <dbReference type="EMBL" id="NYT51626.1"/>
    </source>
</evidence>
<keyword evidence="2 3" id="KW-0812">Transmembrane</keyword>
<keyword evidence="6" id="KW-1185">Reference proteome</keyword>
<comment type="caution">
    <text evidence="5">The sequence shown here is derived from an EMBL/GenBank/DDBJ whole genome shotgun (WGS) entry which is preliminary data.</text>
</comment>
<dbReference type="RefSeq" id="WP_180158302.1">
    <property type="nucleotide sequence ID" value="NZ_JACCEM010000013.1"/>
</dbReference>
<dbReference type="EMBL" id="JACCEM010000013">
    <property type="protein sequence ID" value="NYT51626.1"/>
    <property type="molecule type" value="Genomic_DNA"/>
</dbReference>
<dbReference type="Proteomes" id="UP000559809">
    <property type="component" value="Unassembled WGS sequence"/>
</dbReference>
<dbReference type="Pfam" id="PF04354">
    <property type="entry name" value="ZipA_C"/>
    <property type="match status" value="1"/>
</dbReference>
<dbReference type="InterPro" id="IPR036765">
    <property type="entry name" value="ZipA_FtsZ-bd_C_sf"/>
</dbReference>
<name>A0A853GA41_9BURK</name>
<dbReference type="GO" id="GO:0005886">
    <property type="term" value="C:plasma membrane"/>
    <property type="evidence" value="ECO:0007669"/>
    <property type="project" value="UniProtKB-SubCell"/>
</dbReference>
<evidence type="ECO:0000256" key="1">
    <source>
        <dbReference type="RuleBase" id="RU003612"/>
    </source>
</evidence>
<organism evidence="5 6">
    <name type="scientific">Parapusillimonas granuli</name>
    <dbReference type="NCBI Taxonomy" id="380911"/>
    <lineage>
        <taxon>Bacteria</taxon>
        <taxon>Pseudomonadati</taxon>
        <taxon>Pseudomonadota</taxon>
        <taxon>Betaproteobacteria</taxon>
        <taxon>Burkholderiales</taxon>
        <taxon>Alcaligenaceae</taxon>
        <taxon>Parapusillimonas</taxon>
    </lineage>
</organism>
<evidence type="ECO:0000313" key="6">
    <source>
        <dbReference type="Proteomes" id="UP000559809"/>
    </source>
</evidence>
<feature type="transmembrane region" description="Helical" evidence="3">
    <location>
        <begin position="6"/>
        <end position="25"/>
    </location>
</feature>
<keyword evidence="1" id="KW-0132">Cell division</keyword>
<keyword evidence="2" id="KW-1003">Cell membrane</keyword>
<keyword evidence="2 3" id="KW-0472">Membrane</keyword>
<keyword evidence="2" id="KW-0997">Cell inner membrane</keyword>
<sequence length="342" mass="37488">MSDLQIGLILLGVLLILVVVMFNWWQDRRIRQKMQEHFPERDHDPLMGAQAPGPVRREPGFGAVLAQDDDDPAADDDAEVDPGTEVVIDISFAQPVGSAQLQQAVQGLVRVGSKPVRIFAERDGGGHRARLRANENYASMQLAIVLANRSGPLTDIEWSQLWSAAQGLAERFDGAIEAPEQDEVIRRAAQLDQLCAGLDAQVGLILRLNQTVSAGAARQVLEDAGFLPYGRQLAWMSDTGVPRFTALFDGIAPQEIKSESVNRVDLVLDLPNSPADEQAFSRMASVGRDLARRLNAELLDDQGRPVLDGADGTVDRQLFDLYRKLELAGFEAASERTVRVFS</sequence>
<proteinExistence type="inferred from homology"/>
<dbReference type="InterPro" id="IPR007449">
    <property type="entry name" value="ZipA_FtsZ-bd_C"/>
</dbReference>
<protein>
    <recommendedName>
        <fullName evidence="1">Cell division protein ZipA</fullName>
    </recommendedName>
</protein>
<feature type="domain" description="ZipA C-terminal FtsZ-binding" evidence="4">
    <location>
        <begin position="198"/>
        <end position="327"/>
    </location>
</feature>
<comment type="function">
    <text evidence="1">Essential cell division protein that stabilizes the FtsZ protofilaments by cross-linking them and that serves as a cytoplasmic membrane anchor for the Z ring. Also required for the recruitment to the septal ring of downstream cell division proteins.</text>
</comment>
<evidence type="ECO:0000256" key="2">
    <source>
        <dbReference type="RuleBase" id="RU003613"/>
    </source>
</evidence>
<dbReference type="AlphaFoldDB" id="A0A853GA41"/>
<dbReference type="SMART" id="SM00771">
    <property type="entry name" value="ZipA_C"/>
    <property type="match status" value="1"/>
</dbReference>
<evidence type="ECO:0000259" key="4">
    <source>
        <dbReference type="SMART" id="SM00771"/>
    </source>
</evidence>
<comment type="subcellular location">
    <subcellularLocation>
        <location evidence="2">Cell inner membrane</location>
        <topology evidence="2">Single-pass type I membrane protein</topology>
    </subcellularLocation>
</comment>
<dbReference type="Gene3D" id="3.30.1400.10">
    <property type="entry name" value="ZipA, C-terminal FtsZ-binding domain"/>
    <property type="match status" value="1"/>
</dbReference>
<accession>A0A853GA41</accession>
<keyword evidence="3" id="KW-1133">Transmembrane helix</keyword>
<dbReference type="GO" id="GO:0090529">
    <property type="term" value="P:cell septum assembly"/>
    <property type="evidence" value="ECO:0007669"/>
    <property type="project" value="InterPro"/>
</dbReference>